<evidence type="ECO:0000256" key="1">
    <source>
        <dbReference type="SAM" id="MobiDB-lite"/>
    </source>
</evidence>
<reference evidence="3 4" key="1">
    <citation type="submission" date="2023-04" db="EMBL/GenBank/DDBJ databases">
        <title>Forest soil microbial communities from Buena Vista Peninsula, Colon Province, Panama.</title>
        <authorList>
            <person name="Bouskill N."/>
        </authorList>
    </citation>
    <scope>NUCLEOTIDE SEQUENCE [LARGE SCALE GENOMIC DNA]</scope>
    <source>
        <strain evidence="3 4">AC80</strain>
    </source>
</reference>
<feature type="compositionally biased region" description="Gly residues" evidence="1">
    <location>
        <begin position="67"/>
        <end position="76"/>
    </location>
</feature>
<comment type="caution">
    <text evidence="3">The sequence shown here is derived from an EMBL/GenBank/DDBJ whole genome shotgun (WGS) entry which is preliminary data.</text>
</comment>
<dbReference type="EMBL" id="JARXVE010000010">
    <property type="protein sequence ID" value="MDH6198324.1"/>
    <property type="molecule type" value="Genomic_DNA"/>
</dbReference>
<evidence type="ECO:0000313" key="3">
    <source>
        <dbReference type="EMBL" id="MDH6198324.1"/>
    </source>
</evidence>
<keyword evidence="2" id="KW-0732">Signal</keyword>
<organism evidence="3 4">
    <name type="scientific">Mycolicibacterium frederiksbergense</name>
    <dbReference type="NCBI Taxonomy" id="117567"/>
    <lineage>
        <taxon>Bacteria</taxon>
        <taxon>Bacillati</taxon>
        <taxon>Actinomycetota</taxon>
        <taxon>Actinomycetes</taxon>
        <taxon>Mycobacteriales</taxon>
        <taxon>Mycobacteriaceae</taxon>
        <taxon>Mycolicibacterium</taxon>
    </lineage>
</organism>
<keyword evidence="4" id="KW-1185">Reference proteome</keyword>
<protein>
    <submittedName>
        <fullName evidence="3">Uncharacterized protein</fullName>
    </submittedName>
</protein>
<gene>
    <name evidence="3" type="ORF">M2272_004983</name>
</gene>
<dbReference type="Proteomes" id="UP001160130">
    <property type="component" value="Unassembled WGS sequence"/>
</dbReference>
<accession>A0ABT6L5W9</accession>
<feature type="region of interest" description="Disordered" evidence="1">
    <location>
        <begin position="62"/>
        <end position="85"/>
    </location>
</feature>
<sequence length="85" mass="8392">MTWAGTLGKTAAVLGAVSVSVAFAVVGAGQASADGDGGICVSGPWGYASACVNGPGWGDWGPHWGDGWDGGWGHGWGENSQGEND</sequence>
<feature type="chain" id="PRO_5047531309" evidence="2">
    <location>
        <begin position="25"/>
        <end position="85"/>
    </location>
</feature>
<proteinExistence type="predicted"/>
<evidence type="ECO:0000313" key="4">
    <source>
        <dbReference type="Proteomes" id="UP001160130"/>
    </source>
</evidence>
<name>A0ABT6L5W9_9MYCO</name>
<evidence type="ECO:0000256" key="2">
    <source>
        <dbReference type="SAM" id="SignalP"/>
    </source>
</evidence>
<feature type="signal peptide" evidence="2">
    <location>
        <begin position="1"/>
        <end position="24"/>
    </location>
</feature>